<proteinExistence type="predicted"/>
<feature type="transmembrane region" description="Helical" evidence="1">
    <location>
        <begin position="5"/>
        <end position="23"/>
    </location>
</feature>
<dbReference type="Proteomes" id="UP001236652">
    <property type="component" value="Chromosome"/>
</dbReference>
<protein>
    <recommendedName>
        <fullName evidence="4">DUF4179 domain-containing protein</fullName>
    </recommendedName>
</protein>
<name>A0ABY8UW26_9BACI</name>
<evidence type="ECO:0008006" key="4">
    <source>
        <dbReference type="Google" id="ProtNLM"/>
    </source>
</evidence>
<organism evidence="2 3">
    <name type="scientific">Pontibacillus chungwhensis</name>
    <dbReference type="NCBI Taxonomy" id="265426"/>
    <lineage>
        <taxon>Bacteria</taxon>
        <taxon>Bacillati</taxon>
        <taxon>Bacillota</taxon>
        <taxon>Bacilli</taxon>
        <taxon>Bacillales</taxon>
        <taxon>Bacillaceae</taxon>
        <taxon>Pontibacillus</taxon>
    </lineage>
</organism>
<accession>A0ABY8UW26</accession>
<evidence type="ECO:0000256" key="1">
    <source>
        <dbReference type="SAM" id="Phobius"/>
    </source>
</evidence>
<keyword evidence="3" id="KW-1185">Reference proteome</keyword>
<gene>
    <name evidence="2" type="ORF">QNI29_12780</name>
</gene>
<dbReference type="EMBL" id="CP126446">
    <property type="protein sequence ID" value="WIF96625.1"/>
    <property type="molecule type" value="Genomic_DNA"/>
</dbReference>
<evidence type="ECO:0000313" key="3">
    <source>
        <dbReference type="Proteomes" id="UP001236652"/>
    </source>
</evidence>
<keyword evidence="1" id="KW-0812">Transmembrane</keyword>
<evidence type="ECO:0000313" key="2">
    <source>
        <dbReference type="EMBL" id="WIF96625.1"/>
    </source>
</evidence>
<keyword evidence="1" id="KW-1133">Transmembrane helix</keyword>
<keyword evidence="1" id="KW-0472">Membrane</keyword>
<dbReference type="RefSeq" id="WP_231416895.1">
    <property type="nucleotide sequence ID" value="NZ_CP126446.1"/>
</dbReference>
<sequence>MRNRITIAIIMILLIGIGLYTSMDTPEEIQPIDLESVKVAHNMDEVKNFYYQNLSGLKRAESLGLTEDIDKTYDVGGIDGEITFDEAWYNGKNLYVLYHRKVSSVGIGTSPNGEEQPVPHLYSEENTPYTIEVNQQLSPLIVLTSGLARGKGIQLNNRFYSSLTLAVPQDVKVIGENALVNGTSMVNINGESKEVTFSFKIDAKEDVVERFELSQTFTYKNVSVTLDSIEMGTFGTKLFTHINHPKGGRPKEIQIAASTPDSEQIEFVQRLVPNKETREVTNDYILNGFEAVHSIPKSLDITLKSIQLNGHKDFSFKMDTTRLPQGLGENDSYEEHPNEVIKKIDDSAVSLSSIKYDRDYLSFTLARKSMNSLNAPYKTISFHTGPKVSGVANETESPFSVDASKADGSEIPIGYTGNRAEVNNGEEKLRFNIPSEAIVNSPYITVSLTNLPSKVVFDERRMVKLN</sequence>
<reference evidence="2 3" key="1">
    <citation type="submission" date="2023-05" db="EMBL/GenBank/DDBJ databases">
        <title>Comparative genomics reveals the evidence of polycyclic aromatic hydrocarbons degradation in moderately halophilic genus Pontibacillus.</title>
        <authorList>
            <person name="Yang H."/>
            <person name="Qian Z."/>
        </authorList>
    </citation>
    <scope>NUCLEOTIDE SEQUENCE [LARGE SCALE GENOMIC DNA]</scope>
    <source>
        <strain evidence="3">HN14</strain>
    </source>
</reference>